<proteinExistence type="predicted"/>
<dbReference type="AlphaFoldDB" id="A0ABD4DN35"/>
<sequence>MKSRITNLQHPGIDRSQIRLKAHYNYQKQHTTKYKSINKHIIMSINKLLKIESVNDENIEILDFIEIISNHNPEIIKYYFSVTIFDGMPNNKFKGSFMDLYNQINDDQFLFDYSGVKDFFLGTSQIFDLLLLIDKENSFFKKYSIEEEKTMYENIYLTIAYFDGGFWEISCKDDLLINKLKNKFIQSEIINI</sequence>
<name>A0ABD4DN35_ELIMR</name>
<gene>
    <name evidence="1" type="ORF">ATB95_02725</name>
</gene>
<dbReference type="Proteomes" id="UP000064412">
    <property type="component" value="Unassembled WGS sequence"/>
</dbReference>
<reference evidence="1 2" key="1">
    <citation type="submission" date="2015-11" db="EMBL/GenBank/DDBJ databases">
        <authorList>
            <person name="Nicholson A.C."/>
            <person name="Humrighouse B.W."/>
            <person name="Graziano J."/>
            <person name="Lasker B."/>
            <person name="Whitney A.M."/>
            <person name="Mcquiston J.R."/>
        </authorList>
    </citation>
    <scope>NUCLEOTIDE SEQUENCE [LARGE SCALE GENOMIC DNA]</scope>
    <source>
        <strain evidence="1 2">G4071</strain>
    </source>
</reference>
<accession>A0ABD4DN35</accession>
<protein>
    <recommendedName>
        <fullName evidence="3">DUF4375 domain-containing protein</fullName>
    </recommendedName>
</protein>
<evidence type="ECO:0008006" key="3">
    <source>
        <dbReference type="Google" id="ProtNLM"/>
    </source>
</evidence>
<dbReference type="EMBL" id="LNOI01000001">
    <property type="protein sequence ID" value="KUY19865.1"/>
    <property type="molecule type" value="Genomic_DNA"/>
</dbReference>
<evidence type="ECO:0000313" key="1">
    <source>
        <dbReference type="EMBL" id="KUY19865.1"/>
    </source>
</evidence>
<comment type="caution">
    <text evidence="1">The sequence shown here is derived from an EMBL/GenBank/DDBJ whole genome shotgun (WGS) entry which is preliminary data.</text>
</comment>
<evidence type="ECO:0000313" key="2">
    <source>
        <dbReference type="Proteomes" id="UP000064412"/>
    </source>
</evidence>
<organism evidence="1 2">
    <name type="scientific">Elizabethkingia miricola</name>
    <name type="common">Chryseobacterium miricola</name>
    <dbReference type="NCBI Taxonomy" id="172045"/>
    <lineage>
        <taxon>Bacteria</taxon>
        <taxon>Pseudomonadati</taxon>
        <taxon>Bacteroidota</taxon>
        <taxon>Flavobacteriia</taxon>
        <taxon>Flavobacteriales</taxon>
        <taxon>Weeksellaceae</taxon>
        <taxon>Elizabethkingia</taxon>
    </lineage>
</organism>